<organism evidence="3 4">
    <name type="scientific">Pseudonocardia alaniniphila</name>
    <dbReference type="NCBI Taxonomy" id="75291"/>
    <lineage>
        <taxon>Bacteria</taxon>
        <taxon>Bacillati</taxon>
        <taxon>Actinomycetota</taxon>
        <taxon>Actinomycetes</taxon>
        <taxon>Pseudonocardiales</taxon>
        <taxon>Pseudonocardiaceae</taxon>
        <taxon>Pseudonocardia</taxon>
    </lineage>
</organism>
<evidence type="ECO:0000256" key="2">
    <source>
        <dbReference type="ARBA" id="ARBA00022801"/>
    </source>
</evidence>
<dbReference type="PIRSF" id="PIRSF001235">
    <property type="entry name" value="Amidase_carbamoylase"/>
    <property type="match status" value="1"/>
</dbReference>
<gene>
    <name evidence="3" type="ORF">MMF94_31415</name>
</gene>
<evidence type="ECO:0000313" key="4">
    <source>
        <dbReference type="Proteomes" id="UP001299970"/>
    </source>
</evidence>
<evidence type="ECO:0000313" key="3">
    <source>
        <dbReference type="EMBL" id="MCH6170234.1"/>
    </source>
</evidence>
<dbReference type="SUPFAM" id="SSF55031">
    <property type="entry name" value="Bacterial exopeptidase dimerisation domain"/>
    <property type="match status" value="1"/>
</dbReference>
<comment type="caution">
    <text evidence="3">The sequence shown here is derived from an EMBL/GenBank/DDBJ whole genome shotgun (WGS) entry which is preliminary data.</text>
</comment>
<dbReference type="Gene3D" id="3.30.70.360">
    <property type="match status" value="1"/>
</dbReference>
<protein>
    <submittedName>
        <fullName evidence="3">M20 family metallo-hydrolase</fullName>
    </submittedName>
</protein>
<reference evidence="3 4" key="1">
    <citation type="submission" date="2022-03" db="EMBL/GenBank/DDBJ databases">
        <title>Pseudonocardia alaer sp. nov., a novel actinomycete isolated from reed forest soil.</title>
        <authorList>
            <person name="Wang L."/>
        </authorList>
    </citation>
    <scope>NUCLEOTIDE SEQUENCE [LARGE SCALE GENOMIC DNA]</scope>
    <source>
        <strain evidence="3 4">Y-16303</strain>
    </source>
</reference>
<dbReference type="InterPro" id="IPR036264">
    <property type="entry name" value="Bact_exopeptidase_dim_dom"/>
</dbReference>
<dbReference type="NCBIfam" id="TIGR01879">
    <property type="entry name" value="hydantase"/>
    <property type="match status" value="1"/>
</dbReference>
<dbReference type="Proteomes" id="UP001299970">
    <property type="component" value="Unassembled WGS sequence"/>
</dbReference>
<dbReference type="CDD" id="cd03884">
    <property type="entry name" value="M20_bAS"/>
    <property type="match status" value="1"/>
</dbReference>
<dbReference type="InterPro" id="IPR002933">
    <property type="entry name" value="Peptidase_M20"/>
</dbReference>
<dbReference type="Gene3D" id="3.40.630.10">
    <property type="entry name" value="Zn peptidases"/>
    <property type="match status" value="1"/>
</dbReference>
<dbReference type="SUPFAM" id="SSF53187">
    <property type="entry name" value="Zn-dependent exopeptidases"/>
    <property type="match status" value="1"/>
</dbReference>
<keyword evidence="2" id="KW-0378">Hydrolase</keyword>
<proteinExistence type="inferred from homology"/>
<dbReference type="EMBL" id="JAKXMK010000031">
    <property type="protein sequence ID" value="MCH6170234.1"/>
    <property type="molecule type" value="Genomic_DNA"/>
</dbReference>
<dbReference type="PANTHER" id="PTHR32494:SF5">
    <property type="entry name" value="ALLANTOATE AMIDOHYDROLASE"/>
    <property type="match status" value="1"/>
</dbReference>
<accession>A0ABS9TNW3</accession>
<keyword evidence="4" id="KW-1185">Reference proteome</keyword>
<dbReference type="RefSeq" id="WP_241041043.1">
    <property type="nucleotide sequence ID" value="NZ_BAAAJF010000063.1"/>
</dbReference>
<dbReference type="InterPro" id="IPR010158">
    <property type="entry name" value="Amidase_Cbmase"/>
</dbReference>
<name>A0ABS9TNW3_9PSEU</name>
<sequence length="426" mass="45208">MASKPESLTPQPSRLEHDLAELARIRNPESGGWTRTVFSEPYRASREWIRSRMVDAGLEVHTDGAGNVIGVRPGRRPGAASLITGSHTDTVESGGRFDGAVGVLGALELVRQLTEHDVVLERDLLVVDFLGEESNDFGLSCLGSRALAGELTSADLDRRDHEGRRLGDRYAAFGLDPAGVPGAGWTSSRPLHGYVELHVEQGPLLEERGAPIGVVTAIAGIERLLARFDGRPDHAGTMPMGDRRDALVAAAEAVLAVRREGCGAPVHGVATTSRLVSEPGSPNVVPGAVRMHAEIRSVDTAWLSAATRRLADEIRATAAGYGVDVDVEWSTDNVPVPASAEVHEVVSAAADALGIAWEPVPSGATHDAVHMARLCPMGMIFVPSRGGRSHCPDEWSELEHIVTGVQVLGATVLDMDRREMSAGTTS</sequence>
<comment type="similarity">
    <text evidence="1">Belongs to the peptidase M20 family.</text>
</comment>
<evidence type="ECO:0000256" key="1">
    <source>
        <dbReference type="ARBA" id="ARBA00006153"/>
    </source>
</evidence>
<dbReference type="PANTHER" id="PTHR32494">
    <property type="entry name" value="ALLANTOATE DEIMINASE-RELATED"/>
    <property type="match status" value="1"/>
</dbReference>
<dbReference type="Pfam" id="PF01546">
    <property type="entry name" value="Peptidase_M20"/>
    <property type="match status" value="1"/>
</dbReference>